<evidence type="ECO:0000313" key="6">
    <source>
        <dbReference type="Proteomes" id="UP000627781"/>
    </source>
</evidence>
<evidence type="ECO:0000256" key="3">
    <source>
        <dbReference type="ARBA" id="ARBA00022840"/>
    </source>
</evidence>
<name>A0ABR8PYN0_9CLOT</name>
<dbReference type="PANTHER" id="PTHR42939">
    <property type="entry name" value="ABC TRANSPORTER ATP-BINDING PROTEIN ALBC-RELATED"/>
    <property type="match status" value="1"/>
</dbReference>
<reference evidence="5 6" key="1">
    <citation type="submission" date="2020-08" db="EMBL/GenBank/DDBJ databases">
        <title>A Genomic Blueprint of the Chicken Gut Microbiome.</title>
        <authorList>
            <person name="Gilroy R."/>
            <person name="Ravi A."/>
            <person name="Getino M."/>
            <person name="Pursley I."/>
            <person name="Horton D.L."/>
            <person name="Alikhan N.-F."/>
            <person name="Baker D."/>
            <person name="Gharbi K."/>
            <person name="Hall N."/>
            <person name="Watson M."/>
            <person name="Adriaenssens E.M."/>
            <person name="Foster-Nyarko E."/>
            <person name="Jarju S."/>
            <person name="Secka A."/>
            <person name="Antonio M."/>
            <person name="Oren A."/>
            <person name="Chaudhuri R."/>
            <person name="La Ragione R.M."/>
            <person name="Hildebrand F."/>
            <person name="Pallen M.J."/>
        </authorList>
    </citation>
    <scope>NUCLEOTIDE SEQUENCE [LARGE SCALE GENOMIC DNA]</scope>
    <source>
        <strain evidence="5 6">Sa3CVN1</strain>
    </source>
</reference>
<dbReference type="SMART" id="SM00382">
    <property type="entry name" value="AAA"/>
    <property type="match status" value="1"/>
</dbReference>
<dbReference type="CDD" id="cd03230">
    <property type="entry name" value="ABC_DR_subfamily_A"/>
    <property type="match status" value="1"/>
</dbReference>
<dbReference type="InterPro" id="IPR003439">
    <property type="entry name" value="ABC_transporter-like_ATP-bd"/>
</dbReference>
<organism evidence="5 6">
    <name type="scientific">Clostridium cibarium</name>
    <dbReference type="NCBI Taxonomy" id="2762247"/>
    <lineage>
        <taxon>Bacteria</taxon>
        <taxon>Bacillati</taxon>
        <taxon>Bacillota</taxon>
        <taxon>Clostridia</taxon>
        <taxon>Eubacteriales</taxon>
        <taxon>Clostridiaceae</taxon>
        <taxon>Clostridium</taxon>
    </lineage>
</organism>
<dbReference type="PROSITE" id="PS50893">
    <property type="entry name" value="ABC_TRANSPORTER_2"/>
    <property type="match status" value="1"/>
</dbReference>
<dbReference type="PROSITE" id="PS00211">
    <property type="entry name" value="ABC_TRANSPORTER_1"/>
    <property type="match status" value="1"/>
</dbReference>
<dbReference type="InterPro" id="IPR027417">
    <property type="entry name" value="P-loop_NTPase"/>
</dbReference>
<dbReference type="InterPro" id="IPR003593">
    <property type="entry name" value="AAA+_ATPase"/>
</dbReference>
<keyword evidence="3 5" id="KW-0067">ATP-binding</keyword>
<evidence type="ECO:0000313" key="5">
    <source>
        <dbReference type="EMBL" id="MBD7913283.1"/>
    </source>
</evidence>
<evidence type="ECO:0000259" key="4">
    <source>
        <dbReference type="PROSITE" id="PS50893"/>
    </source>
</evidence>
<dbReference type="PANTHER" id="PTHR42939:SF1">
    <property type="entry name" value="ABC TRANSPORTER ATP-BINDING PROTEIN ALBC-RELATED"/>
    <property type="match status" value="1"/>
</dbReference>
<dbReference type="InterPro" id="IPR017871">
    <property type="entry name" value="ABC_transporter-like_CS"/>
</dbReference>
<accession>A0ABR8PYN0</accession>
<dbReference type="RefSeq" id="WP_191770170.1">
    <property type="nucleotide sequence ID" value="NZ_JACSRA010000042.1"/>
</dbReference>
<keyword evidence="2" id="KW-0547">Nucleotide-binding</keyword>
<evidence type="ECO:0000256" key="1">
    <source>
        <dbReference type="ARBA" id="ARBA00022448"/>
    </source>
</evidence>
<protein>
    <submittedName>
        <fullName evidence="5">ABC transporter ATP-binding protein</fullName>
    </submittedName>
</protein>
<keyword evidence="1" id="KW-0813">Transport</keyword>
<dbReference type="Proteomes" id="UP000627781">
    <property type="component" value="Unassembled WGS sequence"/>
</dbReference>
<dbReference type="Pfam" id="PF00005">
    <property type="entry name" value="ABC_tran"/>
    <property type="match status" value="1"/>
</dbReference>
<sequence>MLEIKYLTKTYKKFNAVNNLNLAINEGEIGVLAGPNGAGKSTTIKCIAGLLRYIGDIKIGGFSNKSIEGKKLFGYVPELPGLFPLLTVREHIHFVARAYGLEDYEEYANVLFDIFDLSDKTEKFGSELSKGMQQKLSICCALVTKPKLILFDEPMIGLDPKAIKELKNLMIKLKEQGVSMIVSTHLLDSVEDIWDRIVIMNKGTVVFSKTKSEFENTSSESLEDIFFKVTEEGDK</sequence>
<dbReference type="SUPFAM" id="SSF52540">
    <property type="entry name" value="P-loop containing nucleoside triphosphate hydrolases"/>
    <property type="match status" value="1"/>
</dbReference>
<evidence type="ECO:0000256" key="2">
    <source>
        <dbReference type="ARBA" id="ARBA00022741"/>
    </source>
</evidence>
<dbReference type="InterPro" id="IPR051782">
    <property type="entry name" value="ABC_Transporter_VariousFunc"/>
</dbReference>
<gene>
    <name evidence="5" type="ORF">H9661_18170</name>
</gene>
<proteinExistence type="predicted"/>
<dbReference type="EMBL" id="JACSRA010000042">
    <property type="protein sequence ID" value="MBD7913283.1"/>
    <property type="molecule type" value="Genomic_DNA"/>
</dbReference>
<feature type="domain" description="ABC transporter" evidence="4">
    <location>
        <begin position="2"/>
        <end position="227"/>
    </location>
</feature>
<comment type="caution">
    <text evidence="5">The sequence shown here is derived from an EMBL/GenBank/DDBJ whole genome shotgun (WGS) entry which is preliminary data.</text>
</comment>
<dbReference type="Gene3D" id="3.40.50.300">
    <property type="entry name" value="P-loop containing nucleotide triphosphate hydrolases"/>
    <property type="match status" value="1"/>
</dbReference>
<keyword evidence="6" id="KW-1185">Reference proteome</keyword>
<dbReference type="GO" id="GO:0005524">
    <property type="term" value="F:ATP binding"/>
    <property type="evidence" value="ECO:0007669"/>
    <property type="project" value="UniProtKB-KW"/>
</dbReference>